<comment type="similarity">
    <text evidence="2">Belongs to the krueppel C2H2-type zinc-finger protein family.</text>
</comment>
<dbReference type="PROSITE" id="PS50157">
    <property type="entry name" value="ZINC_FINGER_C2H2_2"/>
    <property type="match status" value="10"/>
</dbReference>
<dbReference type="PANTHER" id="PTHR24399:SF70">
    <property type="entry name" value="C2H2-TYPE DOMAIN-CONTAINING PROTEIN"/>
    <property type="match status" value="1"/>
</dbReference>
<evidence type="ECO:0000256" key="12">
    <source>
        <dbReference type="SAM" id="MobiDB-lite"/>
    </source>
</evidence>
<protein>
    <recommendedName>
        <fullName evidence="13">C2H2-type domain-containing protein</fullName>
    </recommendedName>
</protein>
<evidence type="ECO:0000256" key="10">
    <source>
        <dbReference type="ARBA" id="ARBA00023242"/>
    </source>
</evidence>
<keyword evidence="6" id="KW-0862">Zinc</keyword>
<dbReference type="Gene3D" id="3.30.160.60">
    <property type="entry name" value="Classic Zinc Finger"/>
    <property type="match status" value="9"/>
</dbReference>
<evidence type="ECO:0000313" key="15">
    <source>
        <dbReference type="Proteomes" id="UP000235965"/>
    </source>
</evidence>
<keyword evidence="9" id="KW-0804">Transcription</keyword>
<dbReference type="FunFam" id="3.30.160.60:FF:001325">
    <property type="entry name" value="zinc finger protein 200"/>
    <property type="match status" value="1"/>
</dbReference>
<dbReference type="GO" id="GO:0005654">
    <property type="term" value="C:nucleoplasm"/>
    <property type="evidence" value="ECO:0007669"/>
    <property type="project" value="TreeGrafter"/>
</dbReference>
<dbReference type="FunFam" id="3.30.160.60:FF:001498">
    <property type="entry name" value="Zinc finger protein 404"/>
    <property type="match status" value="1"/>
</dbReference>
<keyword evidence="15" id="KW-1185">Reference proteome</keyword>
<dbReference type="InterPro" id="IPR013087">
    <property type="entry name" value="Znf_C2H2_type"/>
</dbReference>
<feature type="domain" description="C2H2-type" evidence="13">
    <location>
        <begin position="356"/>
        <end position="383"/>
    </location>
</feature>
<dbReference type="EMBL" id="NEVH01009371">
    <property type="protein sequence ID" value="PNF33447.1"/>
    <property type="molecule type" value="Genomic_DNA"/>
</dbReference>
<evidence type="ECO:0000256" key="6">
    <source>
        <dbReference type="ARBA" id="ARBA00022833"/>
    </source>
</evidence>
<dbReference type="GO" id="GO:0008270">
    <property type="term" value="F:zinc ion binding"/>
    <property type="evidence" value="ECO:0007669"/>
    <property type="project" value="UniProtKB-KW"/>
</dbReference>
<dbReference type="GO" id="GO:0000978">
    <property type="term" value="F:RNA polymerase II cis-regulatory region sequence-specific DNA binding"/>
    <property type="evidence" value="ECO:0007669"/>
    <property type="project" value="TreeGrafter"/>
</dbReference>
<dbReference type="InterPro" id="IPR036236">
    <property type="entry name" value="Znf_C2H2_sf"/>
</dbReference>
<evidence type="ECO:0000256" key="2">
    <source>
        <dbReference type="ARBA" id="ARBA00006991"/>
    </source>
</evidence>
<keyword evidence="7" id="KW-0805">Transcription regulation</keyword>
<dbReference type="SMART" id="SM00355">
    <property type="entry name" value="ZnF_C2H2"/>
    <property type="match status" value="10"/>
</dbReference>
<feature type="domain" description="C2H2-type" evidence="13">
    <location>
        <begin position="382"/>
        <end position="409"/>
    </location>
</feature>
<name>A0A2J7QXX7_9NEOP</name>
<dbReference type="PROSITE" id="PS00028">
    <property type="entry name" value="ZINC_FINGER_C2H2_1"/>
    <property type="match status" value="8"/>
</dbReference>
<dbReference type="PANTHER" id="PTHR24399">
    <property type="entry name" value="ZINC FINGER AND BTB DOMAIN-CONTAINING"/>
    <property type="match status" value="1"/>
</dbReference>
<evidence type="ECO:0000259" key="13">
    <source>
        <dbReference type="PROSITE" id="PS50157"/>
    </source>
</evidence>
<evidence type="ECO:0000256" key="5">
    <source>
        <dbReference type="ARBA" id="ARBA00022771"/>
    </source>
</evidence>
<feature type="domain" description="C2H2-type" evidence="13">
    <location>
        <begin position="133"/>
        <end position="160"/>
    </location>
</feature>
<feature type="domain" description="C2H2-type" evidence="13">
    <location>
        <begin position="217"/>
        <end position="239"/>
    </location>
</feature>
<dbReference type="FunFam" id="3.30.160.60:FF:002343">
    <property type="entry name" value="Zinc finger protein 33A"/>
    <property type="match status" value="2"/>
</dbReference>
<evidence type="ECO:0000256" key="4">
    <source>
        <dbReference type="ARBA" id="ARBA00022737"/>
    </source>
</evidence>
<comment type="subcellular location">
    <subcellularLocation>
        <location evidence="1">Nucleus</location>
    </subcellularLocation>
</comment>
<evidence type="ECO:0000256" key="11">
    <source>
        <dbReference type="PROSITE-ProRule" id="PRU00042"/>
    </source>
</evidence>
<dbReference type="Pfam" id="PF12874">
    <property type="entry name" value="zf-met"/>
    <property type="match status" value="1"/>
</dbReference>
<dbReference type="EMBL" id="NEVH01009371">
    <property type="protein sequence ID" value="PNF33446.1"/>
    <property type="molecule type" value="Genomic_DNA"/>
</dbReference>
<keyword evidence="8" id="KW-0238">DNA-binding</keyword>
<keyword evidence="10" id="KW-0539">Nucleus</keyword>
<keyword evidence="3" id="KW-0479">Metal-binding</keyword>
<dbReference type="SUPFAM" id="SSF57667">
    <property type="entry name" value="beta-beta-alpha zinc fingers"/>
    <property type="match status" value="5"/>
</dbReference>
<dbReference type="FunFam" id="3.30.160.60:FF:001506">
    <property type="entry name" value="Zinc finger protein"/>
    <property type="match status" value="1"/>
</dbReference>
<evidence type="ECO:0000256" key="3">
    <source>
        <dbReference type="ARBA" id="ARBA00022723"/>
    </source>
</evidence>
<organism evidence="14 15">
    <name type="scientific">Cryptotermes secundus</name>
    <dbReference type="NCBI Taxonomy" id="105785"/>
    <lineage>
        <taxon>Eukaryota</taxon>
        <taxon>Metazoa</taxon>
        <taxon>Ecdysozoa</taxon>
        <taxon>Arthropoda</taxon>
        <taxon>Hexapoda</taxon>
        <taxon>Insecta</taxon>
        <taxon>Pterygota</taxon>
        <taxon>Neoptera</taxon>
        <taxon>Polyneoptera</taxon>
        <taxon>Dictyoptera</taxon>
        <taxon>Blattodea</taxon>
        <taxon>Blattoidea</taxon>
        <taxon>Termitoidae</taxon>
        <taxon>Kalotermitidae</taxon>
        <taxon>Cryptotermitinae</taxon>
        <taxon>Cryptotermes</taxon>
    </lineage>
</organism>
<feature type="domain" description="C2H2-type" evidence="13">
    <location>
        <begin position="245"/>
        <end position="272"/>
    </location>
</feature>
<proteinExistence type="inferred from homology"/>
<feature type="domain" description="C2H2-type" evidence="13">
    <location>
        <begin position="189"/>
        <end position="216"/>
    </location>
</feature>
<evidence type="ECO:0000256" key="7">
    <source>
        <dbReference type="ARBA" id="ARBA00023015"/>
    </source>
</evidence>
<evidence type="ECO:0000256" key="9">
    <source>
        <dbReference type="ARBA" id="ARBA00023163"/>
    </source>
</evidence>
<feature type="region of interest" description="Disordered" evidence="12">
    <location>
        <begin position="19"/>
        <end position="50"/>
    </location>
</feature>
<keyword evidence="4" id="KW-0677">Repeat</keyword>
<dbReference type="Proteomes" id="UP000235965">
    <property type="component" value="Unassembled WGS sequence"/>
</dbReference>
<feature type="domain" description="C2H2-type" evidence="13">
    <location>
        <begin position="161"/>
        <end position="188"/>
    </location>
</feature>
<accession>A0A2J7QXX7</accession>
<evidence type="ECO:0000313" key="14">
    <source>
        <dbReference type="EMBL" id="PNF33447.1"/>
    </source>
</evidence>
<sequence length="409" mass="46842">MDDEIIPDSAIILVKSEPLEHESEHHTHPFVVMPSKKRPSCKEETEGEADKEVPLATAVRIVDASAIQPIEVISEAESPSVLSIAYQISDEAVTSLKAEFKVEEDAEEMGFGSEAVSEITEKPSETEQFNSSCQCSACGIFFPKRRDLNDHMCVCTGDKPFQCPSCVKCFSSKYHLKRHSVVHTGERAYQCSICGKSFNDKSNVQQHMRVHTGEKPYQCLKCKKSFTWKTQLENHIGAHKVKSCFRCCICNMYFKNKIDMDEHTFSHIGEKPYQCLSCAKSFNSKYRLKRHSVVHTGVKAYDCNMCEKSFNDKSNLQQHMRIHTGEKPYKCSTCEQTFTWKNQLENHIPVHTNEKYYCFICHKNFKFRSSLIQHARYDLGGHRCSLCGHMFTSQEDLHSHKQAHVTEPK</sequence>
<dbReference type="EMBL" id="NEVH01009371">
    <property type="protein sequence ID" value="PNF33445.1"/>
    <property type="molecule type" value="Genomic_DNA"/>
</dbReference>
<dbReference type="Pfam" id="PF00096">
    <property type="entry name" value="zf-C2H2"/>
    <property type="match status" value="4"/>
</dbReference>
<feature type="compositionally biased region" description="Basic and acidic residues" evidence="12">
    <location>
        <begin position="40"/>
        <end position="50"/>
    </location>
</feature>
<dbReference type="GO" id="GO:0001227">
    <property type="term" value="F:DNA-binding transcription repressor activity, RNA polymerase II-specific"/>
    <property type="evidence" value="ECO:0007669"/>
    <property type="project" value="TreeGrafter"/>
</dbReference>
<feature type="domain" description="C2H2-type" evidence="13">
    <location>
        <begin position="301"/>
        <end position="328"/>
    </location>
</feature>
<keyword evidence="5 11" id="KW-0863">Zinc-finger</keyword>
<dbReference type="FunFam" id="3.30.160.60:FF:000358">
    <property type="entry name" value="zinc finger protein 24"/>
    <property type="match status" value="1"/>
</dbReference>
<feature type="domain" description="C2H2-type" evidence="13">
    <location>
        <begin position="329"/>
        <end position="356"/>
    </location>
</feature>
<feature type="domain" description="C2H2-type" evidence="13">
    <location>
        <begin position="273"/>
        <end position="300"/>
    </location>
</feature>
<evidence type="ECO:0000256" key="1">
    <source>
        <dbReference type="ARBA" id="ARBA00004123"/>
    </source>
</evidence>
<gene>
    <name evidence="14" type="ORF">B7P43_G03350</name>
</gene>
<dbReference type="AlphaFoldDB" id="A0A2J7QXX7"/>
<dbReference type="OrthoDB" id="6062080at2759"/>
<evidence type="ECO:0000256" key="8">
    <source>
        <dbReference type="ARBA" id="ARBA00023125"/>
    </source>
</evidence>
<dbReference type="STRING" id="105785.A0A2J7QXX7"/>
<comment type="caution">
    <text evidence="14">The sequence shown here is derived from an EMBL/GenBank/DDBJ whole genome shotgun (WGS) entry which is preliminary data.</text>
</comment>
<reference evidence="14 15" key="1">
    <citation type="submission" date="2017-12" db="EMBL/GenBank/DDBJ databases">
        <title>Hemimetabolous genomes reveal molecular basis of termite eusociality.</title>
        <authorList>
            <person name="Harrison M.C."/>
            <person name="Jongepier E."/>
            <person name="Robertson H.M."/>
            <person name="Arning N."/>
            <person name="Bitard-Feildel T."/>
            <person name="Chao H."/>
            <person name="Childers C.P."/>
            <person name="Dinh H."/>
            <person name="Doddapaneni H."/>
            <person name="Dugan S."/>
            <person name="Gowin J."/>
            <person name="Greiner C."/>
            <person name="Han Y."/>
            <person name="Hu H."/>
            <person name="Hughes D.S.T."/>
            <person name="Huylmans A.-K."/>
            <person name="Kemena C."/>
            <person name="Kremer L.P.M."/>
            <person name="Lee S.L."/>
            <person name="Lopez-Ezquerra A."/>
            <person name="Mallet L."/>
            <person name="Monroy-Kuhn J.M."/>
            <person name="Moser A."/>
            <person name="Murali S.C."/>
            <person name="Muzny D.M."/>
            <person name="Otani S."/>
            <person name="Piulachs M.-D."/>
            <person name="Poelchau M."/>
            <person name="Qu J."/>
            <person name="Schaub F."/>
            <person name="Wada-Katsumata A."/>
            <person name="Worley K.C."/>
            <person name="Xie Q."/>
            <person name="Ylla G."/>
            <person name="Poulsen M."/>
            <person name="Gibbs R.A."/>
            <person name="Schal C."/>
            <person name="Richards S."/>
            <person name="Belles X."/>
            <person name="Korb J."/>
            <person name="Bornberg-Bauer E."/>
        </authorList>
    </citation>
    <scope>NUCLEOTIDE SEQUENCE [LARGE SCALE GENOMIC DNA]</scope>
    <source>
        <tissue evidence="14">Whole body</tissue>
    </source>
</reference>
<dbReference type="InParanoid" id="A0A2J7QXX7"/>